<evidence type="ECO:0000313" key="3">
    <source>
        <dbReference type="Proteomes" id="UP000324748"/>
    </source>
</evidence>
<organism evidence="2 3">
    <name type="scientific">Puccinia graminis f. sp. tritici</name>
    <dbReference type="NCBI Taxonomy" id="56615"/>
    <lineage>
        <taxon>Eukaryota</taxon>
        <taxon>Fungi</taxon>
        <taxon>Dikarya</taxon>
        <taxon>Basidiomycota</taxon>
        <taxon>Pucciniomycotina</taxon>
        <taxon>Pucciniomycetes</taxon>
        <taxon>Pucciniales</taxon>
        <taxon>Pucciniaceae</taxon>
        <taxon>Puccinia</taxon>
    </lineage>
</organism>
<dbReference type="EMBL" id="VSWC01000132">
    <property type="protein sequence ID" value="KAA1079437.1"/>
    <property type="molecule type" value="Genomic_DNA"/>
</dbReference>
<dbReference type="Proteomes" id="UP000324748">
    <property type="component" value="Unassembled WGS sequence"/>
</dbReference>
<proteinExistence type="predicted"/>
<accession>A0A5B0MQX4</accession>
<protein>
    <submittedName>
        <fullName evidence="2">Proteasome subunit alpha type-6</fullName>
    </submittedName>
</protein>
<evidence type="ECO:0000313" key="2">
    <source>
        <dbReference type="EMBL" id="KAA1079437.1"/>
    </source>
</evidence>
<keyword evidence="2" id="KW-0647">Proteasome</keyword>
<sequence length="174" mass="20115">MSNQHRAQKPSYAENSQAHATTHKSRIVQKPHLTSSPIILQIDSKSTLDKPFLIAKLRDPLPMSGETDHSSPPADHPFAGRNQPRKRRRSVNLALTTVVEHPELVRFRRKIREIVSRSSPRGPRQYYASKRRHPLRLSPNRPLMKDPNRQWMKDVLREVDSLISESVLMEIVVR</sequence>
<gene>
    <name evidence="2" type="primary">PSMA6_1</name>
    <name evidence="2" type="ORF">PGT21_011329</name>
</gene>
<evidence type="ECO:0000256" key="1">
    <source>
        <dbReference type="SAM" id="MobiDB-lite"/>
    </source>
</evidence>
<comment type="caution">
    <text evidence="2">The sequence shown here is derived from an EMBL/GenBank/DDBJ whole genome shotgun (WGS) entry which is preliminary data.</text>
</comment>
<feature type="region of interest" description="Disordered" evidence="1">
    <location>
        <begin position="1"/>
        <end position="32"/>
    </location>
</feature>
<dbReference type="GO" id="GO:0000502">
    <property type="term" value="C:proteasome complex"/>
    <property type="evidence" value="ECO:0007669"/>
    <property type="project" value="UniProtKB-KW"/>
</dbReference>
<dbReference type="AlphaFoldDB" id="A0A5B0MQX4"/>
<reference evidence="2 3" key="1">
    <citation type="submission" date="2019-05" db="EMBL/GenBank/DDBJ databases">
        <title>Emergence of the Ug99 lineage of the wheat stem rust pathogen through somatic hybridization.</title>
        <authorList>
            <person name="Li F."/>
            <person name="Upadhyaya N.M."/>
            <person name="Sperschneider J."/>
            <person name="Matny O."/>
            <person name="Nguyen-Phuc H."/>
            <person name="Mago R."/>
            <person name="Raley C."/>
            <person name="Miller M.E."/>
            <person name="Silverstein K.A.T."/>
            <person name="Henningsen E."/>
            <person name="Hirsch C.D."/>
            <person name="Visser B."/>
            <person name="Pretorius Z.A."/>
            <person name="Steffenson B.J."/>
            <person name="Schwessinger B."/>
            <person name="Dodds P.N."/>
            <person name="Figueroa M."/>
        </authorList>
    </citation>
    <scope>NUCLEOTIDE SEQUENCE [LARGE SCALE GENOMIC DNA]</scope>
    <source>
        <strain evidence="2">21-0</strain>
    </source>
</reference>
<keyword evidence="3" id="KW-1185">Reference proteome</keyword>
<name>A0A5B0MQX4_PUCGR</name>
<feature type="region of interest" description="Disordered" evidence="1">
    <location>
        <begin position="118"/>
        <end position="146"/>
    </location>
</feature>
<feature type="region of interest" description="Disordered" evidence="1">
    <location>
        <begin position="60"/>
        <end position="88"/>
    </location>
</feature>